<protein>
    <submittedName>
        <fullName evidence="8">Glycosyl hydrolase family 109 protein 1</fullName>
        <ecNumber evidence="8">3.2.1.-</ecNumber>
    </submittedName>
</protein>
<comment type="cofactor">
    <cofactor evidence="1">
        <name>NAD(+)</name>
        <dbReference type="ChEBI" id="CHEBI:57540"/>
    </cofactor>
</comment>
<evidence type="ECO:0000259" key="6">
    <source>
        <dbReference type="Pfam" id="PF01408"/>
    </source>
</evidence>
<reference evidence="8" key="1">
    <citation type="submission" date="2019-08" db="EMBL/GenBank/DDBJ databases">
        <authorList>
            <person name="Kucharzyk K."/>
            <person name="Murdoch R.W."/>
            <person name="Higgins S."/>
            <person name="Loffler F."/>
        </authorList>
    </citation>
    <scope>NUCLEOTIDE SEQUENCE</scope>
</reference>
<name>A0A644U871_9ZZZZ</name>
<dbReference type="InterPro" id="IPR049303">
    <property type="entry name" value="Glyco_hydro_109_C"/>
</dbReference>
<dbReference type="NCBIfam" id="TIGR01409">
    <property type="entry name" value="TAT_signal_seq"/>
    <property type="match status" value="1"/>
</dbReference>
<sequence>MKKHDNSRREFLRLAALGTAALGLGTTGKLFAGNAEGYTEIRPSGNKSVMDLACEPLETVRIAVIGLGMRGEDAVRRLLQLEGVKINAVCDLVPAFVQEANNKITKAGHKPAAEYTGETDWMKVCERDDIDLVYNCTPWYLHTPIAVHAMKHGKHTALEVPAAMTMEECWQLVDTAEETQRHCMMLENCCYDFFELATLNMARNDVFGEILHAEGAYIHDLRSLKFMKQSEGGYYNFWRLEYSKKHNGNLYPTHGLGPIAQIMGINRGDRFDYLTSMSTKQAGLSLYAEDKFGAGSPEALAEYKLGDMNTTLIRTVNGRTLMVQHDTTSPRPYDRLHLISGTRGMARKWPRPAIALEPNAHQFLKPEAYDQLMTQYEHPLVKQIGEKAKKVGGHGGMDFIMDYRLIYCLRNGLPLDQDVYDAAAWSCIVPLSEQSLNQRSGSVDIPDFTRGAWKTAKPWPVVTVEG</sequence>
<dbReference type="PANTHER" id="PTHR43818">
    <property type="entry name" value="BCDNA.GH03377"/>
    <property type="match status" value="1"/>
</dbReference>
<dbReference type="EC" id="3.2.1.-" evidence="8"/>
<evidence type="ECO:0000256" key="5">
    <source>
        <dbReference type="ARBA" id="ARBA00023295"/>
    </source>
</evidence>
<dbReference type="SUPFAM" id="SSF51735">
    <property type="entry name" value="NAD(P)-binding Rossmann-fold domains"/>
    <property type="match status" value="1"/>
</dbReference>
<organism evidence="8">
    <name type="scientific">bioreactor metagenome</name>
    <dbReference type="NCBI Taxonomy" id="1076179"/>
    <lineage>
        <taxon>unclassified sequences</taxon>
        <taxon>metagenomes</taxon>
        <taxon>ecological metagenomes</taxon>
    </lineage>
</organism>
<keyword evidence="3 8" id="KW-0378">Hydrolase</keyword>
<evidence type="ECO:0000256" key="2">
    <source>
        <dbReference type="ARBA" id="ARBA00009329"/>
    </source>
</evidence>
<dbReference type="EMBL" id="VSSQ01000086">
    <property type="protein sequence ID" value="MPL75141.1"/>
    <property type="molecule type" value="Genomic_DNA"/>
</dbReference>
<evidence type="ECO:0000256" key="1">
    <source>
        <dbReference type="ARBA" id="ARBA00001911"/>
    </source>
</evidence>
<dbReference type="InterPro" id="IPR006311">
    <property type="entry name" value="TAT_signal"/>
</dbReference>
<dbReference type="AlphaFoldDB" id="A0A644U871"/>
<accession>A0A644U871</accession>
<keyword evidence="4" id="KW-0520">NAD</keyword>
<evidence type="ECO:0000313" key="8">
    <source>
        <dbReference type="EMBL" id="MPL75141.1"/>
    </source>
</evidence>
<dbReference type="PANTHER" id="PTHR43818:SF1">
    <property type="entry name" value="GLYCOSYL HYDROLASE FAMILY 109 PROTEIN"/>
    <property type="match status" value="1"/>
</dbReference>
<dbReference type="InterPro" id="IPR019546">
    <property type="entry name" value="TAT_signal_bac_arc"/>
</dbReference>
<evidence type="ECO:0000256" key="4">
    <source>
        <dbReference type="ARBA" id="ARBA00023027"/>
    </source>
</evidence>
<feature type="domain" description="Gfo/Idh/MocA-like oxidoreductase N-terminal" evidence="6">
    <location>
        <begin position="60"/>
        <end position="185"/>
    </location>
</feature>
<dbReference type="GO" id="GO:0000166">
    <property type="term" value="F:nucleotide binding"/>
    <property type="evidence" value="ECO:0007669"/>
    <property type="project" value="InterPro"/>
</dbReference>
<evidence type="ECO:0000256" key="3">
    <source>
        <dbReference type="ARBA" id="ARBA00022801"/>
    </source>
</evidence>
<dbReference type="PROSITE" id="PS51318">
    <property type="entry name" value="TAT"/>
    <property type="match status" value="1"/>
</dbReference>
<dbReference type="Gene3D" id="3.40.50.720">
    <property type="entry name" value="NAD(P)-binding Rossmann-like Domain"/>
    <property type="match status" value="1"/>
</dbReference>
<dbReference type="Pfam" id="PF21252">
    <property type="entry name" value="Glyco_hydro_109_C"/>
    <property type="match status" value="1"/>
</dbReference>
<dbReference type="GO" id="GO:0016798">
    <property type="term" value="F:hydrolase activity, acting on glycosyl bonds"/>
    <property type="evidence" value="ECO:0007669"/>
    <property type="project" value="UniProtKB-KW"/>
</dbReference>
<dbReference type="InterPro" id="IPR000683">
    <property type="entry name" value="Gfo/Idh/MocA-like_OxRdtase_N"/>
</dbReference>
<gene>
    <name evidence="8" type="ORF">SDC9_20962</name>
</gene>
<dbReference type="InterPro" id="IPR036291">
    <property type="entry name" value="NAD(P)-bd_dom_sf"/>
</dbReference>
<dbReference type="Gene3D" id="3.30.360.10">
    <property type="entry name" value="Dihydrodipicolinate Reductase, domain 2"/>
    <property type="match status" value="1"/>
</dbReference>
<proteinExistence type="inferred from homology"/>
<comment type="similarity">
    <text evidence="2">Belongs to the Gfo/Idh/MocA family. Glycosyl hydrolase 109 subfamily.</text>
</comment>
<dbReference type="InterPro" id="IPR050463">
    <property type="entry name" value="Gfo/Idh/MocA_oxidrdct_glycsds"/>
</dbReference>
<comment type="caution">
    <text evidence="8">The sequence shown here is derived from an EMBL/GenBank/DDBJ whole genome shotgun (WGS) entry which is preliminary data.</text>
</comment>
<evidence type="ECO:0000259" key="7">
    <source>
        <dbReference type="Pfam" id="PF21252"/>
    </source>
</evidence>
<feature type="domain" description="Glycosyl hydrolase 109 C-terminal" evidence="7">
    <location>
        <begin position="196"/>
        <end position="358"/>
    </location>
</feature>
<keyword evidence="5 8" id="KW-0326">Glycosidase</keyword>
<dbReference type="Pfam" id="PF01408">
    <property type="entry name" value="GFO_IDH_MocA"/>
    <property type="match status" value="1"/>
</dbReference>